<sequence>MRIEIAPENGAALLSLQSLHAGQWRDWLVDSALASTISTPPCFPLVPFANRIADGRLKSSSEVLPANRPHVSVHPIHGYAWQAPWSVGRQEVNSVELSYDGSDDPWPWRYRASLSFMLAPQELQIHMKLQHLGAGLMPAGFGLHPAFPTDGLLGVKATTNAFLAADERCLPVAYRVGATECTDLITGSLPKPGIDSDFDGWQNSLRMEWWDRSLLLSSDPVFTALHVFRPKNKPLLCLEPVSHLTGAMAVDSLPEIPAPQMLRTNEVLEGTLVFRLIHH</sequence>
<protein>
    <submittedName>
        <fullName evidence="1">Aldose 1-epimerase</fullName>
    </submittedName>
</protein>
<reference evidence="1 2" key="1">
    <citation type="submission" date="2023-10" db="EMBL/GenBank/DDBJ databases">
        <title>Two novel species belonging to the OM43/NOR5 clade.</title>
        <authorList>
            <person name="Park M."/>
        </authorList>
    </citation>
    <scope>NUCLEOTIDE SEQUENCE [LARGE SCALE GENOMIC DNA]</scope>
    <source>
        <strain evidence="1 2">IMCC45268</strain>
    </source>
</reference>
<dbReference type="RefSeq" id="WP_407328184.1">
    <property type="nucleotide sequence ID" value="NZ_CP136865.1"/>
</dbReference>
<dbReference type="InterPro" id="IPR008183">
    <property type="entry name" value="Aldose_1/G6P_1-epimerase"/>
</dbReference>
<dbReference type="SUPFAM" id="SSF74650">
    <property type="entry name" value="Galactose mutarotase-like"/>
    <property type="match status" value="1"/>
</dbReference>
<accession>A0ABZ0ID70</accession>
<gene>
    <name evidence="1" type="ORF">R0137_02105</name>
</gene>
<dbReference type="InterPro" id="IPR014718">
    <property type="entry name" value="GH-type_carb-bd"/>
</dbReference>
<dbReference type="Pfam" id="PF01263">
    <property type="entry name" value="Aldose_epim"/>
    <property type="match status" value="1"/>
</dbReference>
<dbReference type="Proteomes" id="UP001626549">
    <property type="component" value="Chromosome"/>
</dbReference>
<name>A0ABZ0ID70_9GAMM</name>
<evidence type="ECO:0000313" key="2">
    <source>
        <dbReference type="Proteomes" id="UP001626549"/>
    </source>
</evidence>
<organism evidence="1 2">
    <name type="scientific">Congregibacter brevis</name>
    <dbReference type="NCBI Taxonomy" id="3081201"/>
    <lineage>
        <taxon>Bacteria</taxon>
        <taxon>Pseudomonadati</taxon>
        <taxon>Pseudomonadota</taxon>
        <taxon>Gammaproteobacteria</taxon>
        <taxon>Cellvibrionales</taxon>
        <taxon>Halieaceae</taxon>
        <taxon>Congregibacter</taxon>
    </lineage>
</organism>
<dbReference type="Gene3D" id="2.70.98.10">
    <property type="match status" value="1"/>
</dbReference>
<keyword evidence="2" id="KW-1185">Reference proteome</keyword>
<proteinExistence type="predicted"/>
<dbReference type="EMBL" id="CP136865">
    <property type="protein sequence ID" value="WOJ97376.1"/>
    <property type="molecule type" value="Genomic_DNA"/>
</dbReference>
<evidence type="ECO:0000313" key="1">
    <source>
        <dbReference type="EMBL" id="WOJ97376.1"/>
    </source>
</evidence>
<dbReference type="InterPro" id="IPR011013">
    <property type="entry name" value="Gal_mutarotase_sf_dom"/>
</dbReference>